<comment type="caution">
    <text evidence="1">The sequence shown here is derived from an EMBL/GenBank/DDBJ whole genome shotgun (WGS) entry which is preliminary data.</text>
</comment>
<sequence length="223" mass="24399">MKKIVLILALVFGSVWGEESEDSQWRGFFGVEGGVGVFGVSGSGFIFSGNSLFNTEHNTLGLGYSVGVLGGWQKYTSEKVGMRNTLGFSFSYIPNISSIKKGETYRENCLFNCKNAKEYDYNNRKAQHYDVYYALDGLFDFVKNGENRFGMSLGFSLNLSVGASQGVGDSVGGITGFFGVRIGLYSQFQNNVFDLVLKTPLGGFCGSDNINGNTLTLGYKYLF</sequence>
<protein>
    <recommendedName>
        <fullName evidence="3">Outer membrane beta-barrel protein</fullName>
    </recommendedName>
</protein>
<evidence type="ECO:0000313" key="2">
    <source>
        <dbReference type="Proteomes" id="UP000257045"/>
    </source>
</evidence>
<name>A0A3D8J1L5_9HELI</name>
<organism evidence="1 2">
    <name type="scientific">Helicobacter brantae</name>
    <dbReference type="NCBI Taxonomy" id="375927"/>
    <lineage>
        <taxon>Bacteria</taxon>
        <taxon>Pseudomonadati</taxon>
        <taxon>Campylobacterota</taxon>
        <taxon>Epsilonproteobacteria</taxon>
        <taxon>Campylobacterales</taxon>
        <taxon>Helicobacteraceae</taxon>
        <taxon>Helicobacter</taxon>
    </lineage>
</organism>
<dbReference type="OrthoDB" id="5331530at2"/>
<dbReference type="EMBL" id="NXLV01000003">
    <property type="protein sequence ID" value="RDU71422.1"/>
    <property type="molecule type" value="Genomic_DNA"/>
</dbReference>
<reference evidence="1 2" key="1">
    <citation type="submission" date="2018-04" db="EMBL/GenBank/DDBJ databases">
        <title>Novel Campyloabacter and Helicobacter Species and Strains.</title>
        <authorList>
            <person name="Mannion A.J."/>
            <person name="Shen Z."/>
            <person name="Fox J.G."/>
        </authorList>
    </citation>
    <scope>NUCLEOTIDE SEQUENCE [LARGE SCALE GENOMIC DNA]</scope>
    <source>
        <strain evidence="1 2">MIT 04-9366</strain>
    </source>
</reference>
<gene>
    <name evidence="1" type="ORF">CQA58_02425</name>
</gene>
<dbReference type="RefSeq" id="WP_115569134.1">
    <property type="nucleotide sequence ID" value="NZ_NXLV01000003.1"/>
</dbReference>
<evidence type="ECO:0000313" key="1">
    <source>
        <dbReference type="EMBL" id="RDU71422.1"/>
    </source>
</evidence>
<keyword evidence="2" id="KW-1185">Reference proteome</keyword>
<evidence type="ECO:0008006" key="3">
    <source>
        <dbReference type="Google" id="ProtNLM"/>
    </source>
</evidence>
<accession>A0A3D8J1L5</accession>
<dbReference type="Proteomes" id="UP000257045">
    <property type="component" value="Unassembled WGS sequence"/>
</dbReference>
<proteinExistence type="predicted"/>
<dbReference type="AlphaFoldDB" id="A0A3D8J1L5"/>